<keyword evidence="3" id="KW-1185">Reference proteome</keyword>
<evidence type="ECO:0000256" key="1">
    <source>
        <dbReference type="SAM" id="Phobius"/>
    </source>
</evidence>
<evidence type="ECO:0000313" key="2">
    <source>
        <dbReference type="EMBL" id="VEL36442.1"/>
    </source>
</evidence>
<sequence length="120" mass="13441">MSPLTPKCPKSNVPFTVTHPTTTQTLLLPVTDAWPYRFHLWMDVQFNLLTLCTTLFPLFACLMFFRPLSSSHTGLAILSCPLVRNGPRAARLNRGCGSVWGQCFFSSPRITVEISSEHIT</sequence>
<protein>
    <submittedName>
        <fullName evidence="2">Uncharacterized protein</fullName>
    </submittedName>
</protein>
<accession>A0A448XH51</accession>
<evidence type="ECO:0000313" key="3">
    <source>
        <dbReference type="Proteomes" id="UP000784294"/>
    </source>
</evidence>
<dbReference type="EMBL" id="CAAALY010252231">
    <property type="protein sequence ID" value="VEL36442.1"/>
    <property type="molecule type" value="Genomic_DNA"/>
</dbReference>
<keyword evidence="1" id="KW-0812">Transmembrane</keyword>
<gene>
    <name evidence="2" type="ORF">PXEA_LOCUS29882</name>
</gene>
<proteinExistence type="predicted"/>
<feature type="transmembrane region" description="Helical" evidence="1">
    <location>
        <begin position="44"/>
        <end position="65"/>
    </location>
</feature>
<dbReference type="AlphaFoldDB" id="A0A448XH51"/>
<comment type="caution">
    <text evidence="2">The sequence shown here is derived from an EMBL/GenBank/DDBJ whole genome shotgun (WGS) entry which is preliminary data.</text>
</comment>
<name>A0A448XH51_9PLAT</name>
<organism evidence="2 3">
    <name type="scientific">Protopolystoma xenopodis</name>
    <dbReference type="NCBI Taxonomy" id="117903"/>
    <lineage>
        <taxon>Eukaryota</taxon>
        <taxon>Metazoa</taxon>
        <taxon>Spiralia</taxon>
        <taxon>Lophotrochozoa</taxon>
        <taxon>Platyhelminthes</taxon>
        <taxon>Monogenea</taxon>
        <taxon>Polyopisthocotylea</taxon>
        <taxon>Polystomatidea</taxon>
        <taxon>Polystomatidae</taxon>
        <taxon>Protopolystoma</taxon>
    </lineage>
</organism>
<keyword evidence="1" id="KW-1133">Transmembrane helix</keyword>
<keyword evidence="1" id="KW-0472">Membrane</keyword>
<dbReference type="Proteomes" id="UP000784294">
    <property type="component" value="Unassembled WGS sequence"/>
</dbReference>
<reference evidence="2" key="1">
    <citation type="submission" date="2018-11" db="EMBL/GenBank/DDBJ databases">
        <authorList>
            <consortium name="Pathogen Informatics"/>
        </authorList>
    </citation>
    <scope>NUCLEOTIDE SEQUENCE</scope>
</reference>